<proteinExistence type="predicted"/>
<evidence type="ECO:0008006" key="3">
    <source>
        <dbReference type="Google" id="ProtNLM"/>
    </source>
</evidence>
<dbReference type="RefSeq" id="WP_388018735.1">
    <property type="nucleotide sequence ID" value="NZ_JBHUDT010000004.1"/>
</dbReference>
<dbReference type="EMBL" id="JBHULK010000004">
    <property type="protein sequence ID" value="MFD2535713.1"/>
    <property type="molecule type" value="Genomic_DNA"/>
</dbReference>
<protein>
    <recommendedName>
        <fullName evidence="3">Lipoprotein</fullName>
    </recommendedName>
</protein>
<sequence>MAYLYRRFKALSDMNIKLLGLTCIFTIIVSCKKIEEQVVTDTIVTESTSKEFSEGELSKLDYLDFGLDEKTERAIENWQEYGQLQDVVTRVKKGDLSFFFNNEEAIKTLLTDLKRNIPAPVNTPSTLARIQVLETKIYKLESLSNLSTTTKDALKSSIKEFLVGVSNLNFQMNKKLEKEYQNIKKPE</sequence>
<gene>
    <name evidence="1" type="ORF">ACFSQS_11425</name>
</gene>
<name>A0ABW5JSJ1_9FLAO</name>
<reference evidence="2" key="1">
    <citation type="journal article" date="2019" name="Int. J. Syst. Evol. Microbiol.">
        <title>The Global Catalogue of Microorganisms (GCM) 10K type strain sequencing project: providing services to taxonomists for standard genome sequencing and annotation.</title>
        <authorList>
            <consortium name="The Broad Institute Genomics Platform"/>
            <consortium name="The Broad Institute Genome Sequencing Center for Infectious Disease"/>
            <person name="Wu L."/>
            <person name="Ma J."/>
        </authorList>
    </citation>
    <scope>NUCLEOTIDE SEQUENCE [LARGE SCALE GENOMIC DNA]</scope>
    <source>
        <strain evidence="2">KCTC 42903</strain>
    </source>
</reference>
<accession>A0ABW5JSJ1</accession>
<comment type="caution">
    <text evidence="1">The sequence shown here is derived from an EMBL/GenBank/DDBJ whole genome shotgun (WGS) entry which is preliminary data.</text>
</comment>
<keyword evidence="2" id="KW-1185">Reference proteome</keyword>
<dbReference type="Proteomes" id="UP001597441">
    <property type="component" value="Unassembled WGS sequence"/>
</dbReference>
<evidence type="ECO:0000313" key="2">
    <source>
        <dbReference type="Proteomes" id="UP001597441"/>
    </source>
</evidence>
<dbReference type="PROSITE" id="PS51257">
    <property type="entry name" value="PROKAR_LIPOPROTEIN"/>
    <property type="match status" value="1"/>
</dbReference>
<organism evidence="1 2">
    <name type="scientific">Gelatiniphilus marinus</name>
    <dbReference type="NCBI Taxonomy" id="1759464"/>
    <lineage>
        <taxon>Bacteria</taxon>
        <taxon>Pseudomonadati</taxon>
        <taxon>Bacteroidota</taxon>
        <taxon>Flavobacteriia</taxon>
        <taxon>Flavobacteriales</taxon>
        <taxon>Flavobacteriaceae</taxon>
        <taxon>Gelatiniphilus</taxon>
    </lineage>
</organism>
<evidence type="ECO:0000313" key="1">
    <source>
        <dbReference type="EMBL" id="MFD2535713.1"/>
    </source>
</evidence>